<dbReference type="InterPro" id="IPR052943">
    <property type="entry name" value="TMTC_O-mannosyl-trnsfr"/>
</dbReference>
<dbReference type="PANTHER" id="PTHR44809:SF1">
    <property type="entry name" value="PROTEIN O-MANNOSYL-TRANSFERASE TMTC1"/>
    <property type="match status" value="1"/>
</dbReference>
<dbReference type="InterPro" id="IPR019734">
    <property type="entry name" value="TPR_rpt"/>
</dbReference>
<proteinExistence type="predicted"/>
<dbReference type="InterPro" id="IPR011990">
    <property type="entry name" value="TPR-like_helical_dom_sf"/>
</dbReference>
<accession>A0A3A5L028</accession>
<keyword evidence="1" id="KW-0802">TPR repeat</keyword>
<comment type="caution">
    <text evidence="3">The sequence shown here is derived from an EMBL/GenBank/DDBJ whole genome shotgun (WGS) entry which is preliminary data.</text>
</comment>
<dbReference type="OrthoDB" id="9808976at2"/>
<feature type="repeat" description="TPR" evidence="1">
    <location>
        <begin position="431"/>
        <end position="464"/>
    </location>
</feature>
<dbReference type="PROSITE" id="PS50005">
    <property type="entry name" value="TPR"/>
    <property type="match status" value="2"/>
</dbReference>
<dbReference type="Gene3D" id="1.25.40.10">
    <property type="entry name" value="Tetratricopeptide repeat domain"/>
    <property type="match status" value="1"/>
</dbReference>
<evidence type="ECO:0000259" key="2">
    <source>
        <dbReference type="Pfam" id="PF13480"/>
    </source>
</evidence>
<gene>
    <name evidence="3" type="ORF">D3227_08765</name>
</gene>
<dbReference type="InterPro" id="IPR038740">
    <property type="entry name" value="BioF2-like_GNAT_dom"/>
</dbReference>
<evidence type="ECO:0000256" key="1">
    <source>
        <dbReference type="PROSITE-ProRule" id="PRU00339"/>
    </source>
</evidence>
<protein>
    <submittedName>
        <fullName evidence="3">GNAT family N-acetyltransferase</fullName>
    </submittedName>
</protein>
<keyword evidence="4" id="KW-1185">Reference proteome</keyword>
<sequence length="540" mass="61075">MHIDVITTREGLNGLRQNWDDLYEKDPEAQFFLSWTFLSSYLRRFEGAWSILAARSGPQGSPYVALLPLRLRTRLNKKTGFCHNEINMGANYAADYTGIVCAPGFADRAIPALAKHLMKMNWAKLHLENLRMSEKRRRLLLDNLADKRLTAQRMQRVNKTDNVDNCICPAASLPGDWDTYLEQKISSNTRQKIRRFLRKLDGSDEFRITHADASTIDRDIGIILEMWRIKWAPRKGNLLPGLLRSNRILFKDAFESGTLFLPILWHQDKPLAGLAFLVDPVKKAMLFHLAGRDETANEIPPGLVLHAYCIRRAIEQGFRSYDFLRGNESYKYSFGVEETKIHCVLVKTRTGRNLGDRLDARSVASVLEQATKFHEAGKLANAESAYRQILEVAPRHARTLYGLGQLLAAKADHWSAADTFGSLVEIAPNSVKAWSRLAIELQALSRHSEAADAFRKVLELNPELPGAQYGLGRCLAELRQIDEAAKVLSAVQDRSDKPIDPLLRAKARMQLNKLKQDLNPCYIRLEPVKASLPLLEKADA</sequence>
<keyword evidence="3" id="KW-0808">Transferase</keyword>
<feature type="domain" description="BioF2-like acetyltransferase" evidence="2">
    <location>
        <begin position="187"/>
        <end position="331"/>
    </location>
</feature>
<evidence type="ECO:0000313" key="3">
    <source>
        <dbReference type="EMBL" id="RJT40636.1"/>
    </source>
</evidence>
<dbReference type="SUPFAM" id="SSF48452">
    <property type="entry name" value="TPR-like"/>
    <property type="match status" value="1"/>
</dbReference>
<dbReference type="Proteomes" id="UP000272706">
    <property type="component" value="Unassembled WGS sequence"/>
</dbReference>
<dbReference type="InterPro" id="IPR016181">
    <property type="entry name" value="Acyl_CoA_acyltransferase"/>
</dbReference>
<dbReference type="Pfam" id="PF14559">
    <property type="entry name" value="TPR_19"/>
    <property type="match status" value="1"/>
</dbReference>
<dbReference type="PANTHER" id="PTHR44809">
    <property type="match status" value="1"/>
</dbReference>
<evidence type="ECO:0000313" key="4">
    <source>
        <dbReference type="Proteomes" id="UP000272706"/>
    </source>
</evidence>
<dbReference type="RefSeq" id="WP_120013727.1">
    <property type="nucleotide sequence ID" value="NZ_QZWZ01000005.1"/>
</dbReference>
<dbReference type="SMART" id="SM00028">
    <property type="entry name" value="TPR"/>
    <property type="match status" value="4"/>
</dbReference>
<organism evidence="3 4">
    <name type="scientific">Mesorhizobium waimense</name>
    <dbReference type="NCBI Taxonomy" id="1300307"/>
    <lineage>
        <taxon>Bacteria</taxon>
        <taxon>Pseudomonadati</taxon>
        <taxon>Pseudomonadota</taxon>
        <taxon>Alphaproteobacteria</taxon>
        <taxon>Hyphomicrobiales</taxon>
        <taxon>Phyllobacteriaceae</taxon>
        <taxon>Mesorhizobium</taxon>
    </lineage>
</organism>
<dbReference type="EMBL" id="QZWZ01000005">
    <property type="protein sequence ID" value="RJT40636.1"/>
    <property type="molecule type" value="Genomic_DNA"/>
</dbReference>
<name>A0A3A5L028_9HYPH</name>
<dbReference type="Pfam" id="PF13480">
    <property type="entry name" value="Acetyltransf_6"/>
    <property type="match status" value="1"/>
</dbReference>
<dbReference type="GO" id="GO:0016740">
    <property type="term" value="F:transferase activity"/>
    <property type="evidence" value="ECO:0007669"/>
    <property type="project" value="UniProtKB-KW"/>
</dbReference>
<dbReference type="Gene3D" id="3.40.630.30">
    <property type="match status" value="1"/>
</dbReference>
<feature type="repeat" description="TPR" evidence="1">
    <location>
        <begin position="397"/>
        <end position="430"/>
    </location>
</feature>
<dbReference type="Pfam" id="PF13432">
    <property type="entry name" value="TPR_16"/>
    <property type="match status" value="1"/>
</dbReference>
<dbReference type="SUPFAM" id="SSF55729">
    <property type="entry name" value="Acyl-CoA N-acyltransferases (Nat)"/>
    <property type="match status" value="1"/>
</dbReference>
<dbReference type="AlphaFoldDB" id="A0A3A5L028"/>
<reference evidence="3 4" key="1">
    <citation type="submission" date="2018-09" db="EMBL/GenBank/DDBJ databases">
        <title>Mesorhizobium carmichaelinearum sp. nov. isolated from Carmichaelinea spp. root nodules in New Zealand.</title>
        <authorList>
            <person name="De Meyer S.E."/>
        </authorList>
    </citation>
    <scope>NUCLEOTIDE SEQUENCE [LARGE SCALE GENOMIC DNA]</scope>
    <source>
        <strain evidence="3 4">ICMP19557</strain>
    </source>
</reference>